<feature type="domain" description="Integrase catalytic" evidence="2">
    <location>
        <begin position="257"/>
        <end position="412"/>
    </location>
</feature>
<dbReference type="RefSeq" id="WP_075022386.1">
    <property type="nucleotide sequence ID" value="NZ_FOVH01000009.1"/>
</dbReference>
<dbReference type="SUPFAM" id="SSF53098">
    <property type="entry name" value="Ribonuclease H-like"/>
    <property type="match status" value="1"/>
</dbReference>
<reference evidence="3 4" key="1">
    <citation type="submission" date="2016-10" db="EMBL/GenBank/DDBJ databases">
        <authorList>
            <person name="de Groot N.N."/>
        </authorList>
    </citation>
    <scope>NUCLEOTIDE SEQUENCE [LARGE SCALE GENOMIC DNA]</scope>
    <source>
        <strain evidence="3 4">DSM 43067</strain>
    </source>
</reference>
<dbReference type="InterPro" id="IPR012337">
    <property type="entry name" value="RNaseH-like_sf"/>
</dbReference>
<proteinExistence type="predicted"/>
<dbReference type="STRING" id="1993.SAMN04489713_109187"/>
<feature type="compositionally biased region" description="Basic and acidic residues" evidence="1">
    <location>
        <begin position="108"/>
        <end position="127"/>
    </location>
</feature>
<dbReference type="InterPro" id="IPR001584">
    <property type="entry name" value="Integrase_cat-core"/>
</dbReference>
<organism evidence="3 4">
    <name type="scientific">Actinomadura madurae</name>
    <dbReference type="NCBI Taxonomy" id="1993"/>
    <lineage>
        <taxon>Bacteria</taxon>
        <taxon>Bacillati</taxon>
        <taxon>Actinomycetota</taxon>
        <taxon>Actinomycetes</taxon>
        <taxon>Streptosporangiales</taxon>
        <taxon>Thermomonosporaceae</taxon>
        <taxon>Actinomadura</taxon>
    </lineage>
</organism>
<accession>A0A1I5JTY5</accession>
<evidence type="ECO:0000259" key="2">
    <source>
        <dbReference type="PROSITE" id="PS50994"/>
    </source>
</evidence>
<evidence type="ECO:0000256" key="1">
    <source>
        <dbReference type="SAM" id="MobiDB-lite"/>
    </source>
</evidence>
<dbReference type="Proteomes" id="UP000183413">
    <property type="component" value="Unassembled WGS sequence"/>
</dbReference>
<name>A0A1I5JTY5_9ACTN</name>
<dbReference type="AlphaFoldDB" id="A0A1I5JTY5"/>
<keyword evidence="4" id="KW-1185">Reference proteome</keyword>
<dbReference type="EMBL" id="FOVH01000009">
    <property type="protein sequence ID" value="SFO76237.1"/>
    <property type="molecule type" value="Genomic_DNA"/>
</dbReference>
<evidence type="ECO:0000313" key="3">
    <source>
        <dbReference type="EMBL" id="SFO76237.1"/>
    </source>
</evidence>
<dbReference type="Gene3D" id="3.30.420.10">
    <property type="entry name" value="Ribonuclease H-like superfamily/Ribonuclease H"/>
    <property type="match status" value="1"/>
</dbReference>
<dbReference type="GO" id="GO:0003676">
    <property type="term" value="F:nucleic acid binding"/>
    <property type="evidence" value="ECO:0007669"/>
    <property type="project" value="InterPro"/>
</dbReference>
<sequence length="694" mass="76902">MSVSRPVSLRIGDQVRMDGQPHTVTGVAGPLVHLADPHGAVRSVPVAVMQASPGFKVLTRRTATPLSSQVLSGLSDEAAEFAMWWEQHLLEVITGTHPEAPAGASPRAEYDPAVRSMAEREQAKAEELTAAGHEGVSVHTIRRKRLRYQAQGLVGVLDKRAGRRTSIAGRSDQRVIAAIQQAIAEKENASSRTGSYYFWRVEQILTEQHGEDTVVMPSRATFYRLFDRLTTGRHITGSARTRRSLANRPEEKFGEMVAVRPGQVMEIDSTPLDVLVLLDKGVVGRVELTGMVDLATRSLTAVALSPTTKSVDASLLLARTLTPELMRPGWPDALRMSRSVLPYRHMVDLDERLELAAARPVIVPETIVCDHGKAFFSRNFRSSCAALGINFQPAHKDTPTDKPHIERTIESVGTLFCQFVSGYTGSSVERRGRRVEDEPLWSIHEMQGLLEEWIVAAWQNRPHDGLRDPSAPGRAFTPNEKYASLVQAAGYVFAALSPDDYIELLPATWRGINAYGVKIRHRKYDSEELQPFRRQDSGMQTNKGLWEIRYDPYDVSRIWVRNHWHGGWITVPWTHLDTAVAPFGELAWDHSRKELGQSATESEITQAVNDLLTRAGEGPDASLSRPSRQDRRVVAKTKVKAAPAASRSPVDDAGKPGPETSEPDLHIAGDDAEDAAEVIPLPVFDARKEAEKWW</sequence>
<dbReference type="InterPro" id="IPR036397">
    <property type="entry name" value="RNaseH_sf"/>
</dbReference>
<feature type="region of interest" description="Disordered" evidence="1">
    <location>
        <begin position="97"/>
        <end position="128"/>
    </location>
</feature>
<dbReference type="PROSITE" id="PS50994">
    <property type="entry name" value="INTEGRASE"/>
    <property type="match status" value="1"/>
</dbReference>
<dbReference type="InterPro" id="IPR015378">
    <property type="entry name" value="Transposase-like_Mu_C"/>
</dbReference>
<gene>
    <name evidence="3" type="ORF">SAMN04489713_109187</name>
</gene>
<evidence type="ECO:0000313" key="4">
    <source>
        <dbReference type="Proteomes" id="UP000183413"/>
    </source>
</evidence>
<dbReference type="Pfam" id="PF09299">
    <property type="entry name" value="Mu-transpos_C"/>
    <property type="match status" value="1"/>
</dbReference>
<dbReference type="InParanoid" id="A0A1I5JTY5"/>
<protein>
    <submittedName>
        <fullName evidence="3">Mu transposase, C-terminal</fullName>
    </submittedName>
</protein>
<feature type="region of interest" description="Disordered" evidence="1">
    <location>
        <begin position="615"/>
        <end position="676"/>
    </location>
</feature>
<dbReference type="GO" id="GO:0015074">
    <property type="term" value="P:DNA integration"/>
    <property type="evidence" value="ECO:0007669"/>
    <property type="project" value="InterPro"/>
</dbReference>